<proteinExistence type="inferred from homology"/>
<gene>
    <name evidence="7" type="ORF">HIR71_12260</name>
</gene>
<evidence type="ECO:0000313" key="8">
    <source>
        <dbReference type="Proteomes" id="UP000562124"/>
    </source>
</evidence>
<keyword evidence="2 4" id="KW-0378">Hydrolase</keyword>
<dbReference type="GO" id="GO:0004252">
    <property type="term" value="F:serine-type endopeptidase activity"/>
    <property type="evidence" value="ECO:0007669"/>
    <property type="project" value="UniProtKB-UniRule"/>
</dbReference>
<keyword evidence="1 4" id="KW-0645">Protease</keyword>
<evidence type="ECO:0000256" key="4">
    <source>
        <dbReference type="PROSITE-ProRule" id="PRU01240"/>
    </source>
</evidence>
<comment type="similarity">
    <text evidence="4">Belongs to the peptidase S8 family.</text>
</comment>
<dbReference type="SUPFAM" id="SSF52743">
    <property type="entry name" value="Subtilisin-like"/>
    <property type="match status" value="1"/>
</dbReference>
<accession>A0A7Y0LZA4</accession>
<dbReference type="InterPro" id="IPR000209">
    <property type="entry name" value="Peptidase_S8/S53_dom"/>
</dbReference>
<dbReference type="Proteomes" id="UP000562124">
    <property type="component" value="Unassembled WGS sequence"/>
</dbReference>
<keyword evidence="3 4" id="KW-0720">Serine protease</keyword>
<reference evidence="7 8" key="1">
    <citation type="submission" date="2020-04" db="EMBL/GenBank/DDBJ databases">
        <title>Sequencing and Assembly of C. fimi.</title>
        <authorList>
            <person name="Ramsey A.R."/>
        </authorList>
    </citation>
    <scope>NUCLEOTIDE SEQUENCE [LARGE SCALE GENOMIC DNA]</scope>
    <source>
        <strain evidence="7 8">SB</strain>
    </source>
</reference>
<evidence type="ECO:0000259" key="6">
    <source>
        <dbReference type="Pfam" id="PF00082"/>
    </source>
</evidence>
<evidence type="ECO:0000256" key="2">
    <source>
        <dbReference type="ARBA" id="ARBA00022801"/>
    </source>
</evidence>
<dbReference type="Pfam" id="PF00082">
    <property type="entry name" value="Peptidase_S8"/>
    <property type="match status" value="1"/>
</dbReference>
<sequence length="647" mass="69728">MRAGSRPEDSAFEGRGLQILGETVDYTYFVLASDHGESLHAALQLYAATGELRSFFNQIDNIEPYGPGDRTGPGLDSLEHNFAGTRVIDVAVWPSAAYAEAQRRAAIVETIVTQNGGEVLLRSVSARRSYLRVATTALGLDDLLNTSVVELVRTPPVPFLDFRDWRSIDIAALTRAQQQSEVVGVLDDSPESSHPLLAGLVLSDESLGPPDYQWQQRGTHGTEVVGRVAFPRLHEELRDALPLTAVGAVRVVRILEPDPARPGHPPRFPTFATPHELVDHAIRHLHGTYGVRVFNLSVGYSEPFNDLHVGPLTETIDDLVRELGVVVVVPTGNAPAGLDARTHSGHHIINDKPEYFFSPEHRLAEPGPAALAVTVGALALSGAPAELPGRVGWLAAADADEAAPFSRSGPGLGTSSRRANKPDVTHYGGNTVINDVGNVVQNDLGASLVSTSTQGSGGQLFAAVNGTSFAAPAVARVAADIAYTYPDASANLIRALLASGAEPTGPAKTLQEHHRRSRVYGLGLPTVERATTSEATRVTMTYDGSMPVDTVQIHPLPVPEEFRRGSRRDRVISVALAFDPPVRRQRREYLAGTIKFDVYRDIDPDELAAILQRQDPDDPSDIIGDRRRLNLQPGVNRLFAVGGVVRR</sequence>
<name>A0A7Y0LZA4_CELFI</name>
<dbReference type="InterPro" id="IPR015500">
    <property type="entry name" value="Peptidase_S8_subtilisin-rel"/>
</dbReference>
<keyword evidence="8" id="KW-1185">Reference proteome</keyword>
<dbReference type="InterPro" id="IPR036852">
    <property type="entry name" value="Peptidase_S8/S53_dom_sf"/>
</dbReference>
<feature type="domain" description="Peptidase S8/S53" evidence="6">
    <location>
        <begin position="181"/>
        <end position="521"/>
    </location>
</feature>
<feature type="active site" description="Charge relay system" evidence="4">
    <location>
        <position position="187"/>
    </location>
</feature>
<organism evidence="7 8">
    <name type="scientific">Cellulomonas fimi</name>
    <dbReference type="NCBI Taxonomy" id="1708"/>
    <lineage>
        <taxon>Bacteria</taxon>
        <taxon>Bacillati</taxon>
        <taxon>Actinomycetota</taxon>
        <taxon>Actinomycetes</taxon>
        <taxon>Micrococcales</taxon>
        <taxon>Cellulomonadaceae</taxon>
        <taxon>Cellulomonas</taxon>
    </lineage>
</organism>
<dbReference type="AlphaFoldDB" id="A0A7Y0LZA4"/>
<evidence type="ECO:0000256" key="1">
    <source>
        <dbReference type="ARBA" id="ARBA00022670"/>
    </source>
</evidence>
<feature type="active site" description="Charge relay system" evidence="4">
    <location>
        <position position="220"/>
    </location>
</feature>
<dbReference type="GO" id="GO:0006508">
    <property type="term" value="P:proteolysis"/>
    <property type="evidence" value="ECO:0007669"/>
    <property type="project" value="UniProtKB-KW"/>
</dbReference>
<dbReference type="PROSITE" id="PS51892">
    <property type="entry name" value="SUBTILASE"/>
    <property type="match status" value="1"/>
</dbReference>
<feature type="active site" description="Charge relay system" evidence="4">
    <location>
        <position position="468"/>
    </location>
</feature>
<dbReference type="Gene3D" id="3.40.50.200">
    <property type="entry name" value="Peptidase S8/S53 domain"/>
    <property type="match status" value="1"/>
</dbReference>
<feature type="region of interest" description="Disordered" evidence="5">
    <location>
        <begin position="404"/>
        <end position="423"/>
    </location>
</feature>
<dbReference type="PRINTS" id="PR00723">
    <property type="entry name" value="SUBTILISIN"/>
</dbReference>
<evidence type="ECO:0000256" key="5">
    <source>
        <dbReference type="SAM" id="MobiDB-lite"/>
    </source>
</evidence>
<comment type="caution">
    <text evidence="7">The sequence shown here is derived from an EMBL/GenBank/DDBJ whole genome shotgun (WGS) entry which is preliminary data.</text>
</comment>
<evidence type="ECO:0000313" key="7">
    <source>
        <dbReference type="EMBL" id="NMR20982.1"/>
    </source>
</evidence>
<dbReference type="EMBL" id="JABCJJ010000020">
    <property type="protein sequence ID" value="NMR20982.1"/>
    <property type="molecule type" value="Genomic_DNA"/>
</dbReference>
<evidence type="ECO:0000256" key="3">
    <source>
        <dbReference type="ARBA" id="ARBA00022825"/>
    </source>
</evidence>
<protein>
    <submittedName>
        <fullName evidence="7">S8 family serine peptidase</fullName>
    </submittedName>
</protein>